<reference evidence="2 3" key="2">
    <citation type="submission" date="2016-03" db="EMBL/GenBank/DDBJ databases">
        <title>Microsymbionts genomes from the relict species Vavilovia formosa (Stev.) Fed.</title>
        <authorList>
            <person name="Kopat V."/>
            <person name="Chirak E."/>
            <person name="Kimeklis A."/>
            <person name="Andronov E."/>
        </authorList>
    </citation>
    <scope>NUCLEOTIDE SEQUENCE [LARGE SCALE GENOMIC DNA]</scope>
    <source>
        <strain evidence="2 3">Vaf07</strain>
    </source>
</reference>
<evidence type="ECO:0000313" key="3">
    <source>
        <dbReference type="Proteomes" id="UP000076574"/>
    </source>
</evidence>
<protein>
    <submittedName>
        <fullName evidence="1">Uncharacterized protein</fullName>
    </submittedName>
</protein>
<dbReference type="EMBL" id="KT955714">
    <property type="protein sequence ID" value="AMH39549.1"/>
    <property type="molecule type" value="Genomic_DNA"/>
</dbReference>
<dbReference type="AlphaFoldDB" id="A0A109ZYE4"/>
<keyword evidence="3" id="KW-1185">Reference proteome</keyword>
<proteinExistence type="predicted"/>
<organism evidence="1">
    <name type="scientific">Tardiphaga robiniae</name>
    <dbReference type="NCBI Taxonomy" id="943830"/>
    <lineage>
        <taxon>Bacteria</taxon>
        <taxon>Pseudomonadati</taxon>
        <taxon>Pseudomonadota</taxon>
        <taxon>Alphaproteobacteria</taxon>
        <taxon>Hyphomicrobiales</taxon>
        <taxon>Nitrobacteraceae</taxon>
        <taxon>Tardiphaga</taxon>
    </lineage>
</organism>
<sequence>MDIDLKSLRDYVKLLKAERQDSPIGKIKSGATEIIRKNLRELERMHREDGATWTEIAAGLAAQGVTQGDGQPITGRRLTALMHNIRVQEERGLAREKALVDAPDEEPPEPQGSGD</sequence>
<name>A0A109ZYE4_9BRAD</name>
<dbReference type="EMBL" id="LVYV01000001">
    <property type="protein sequence ID" value="KZD25515.1"/>
    <property type="molecule type" value="Genomic_DNA"/>
</dbReference>
<dbReference type="Proteomes" id="UP000076574">
    <property type="component" value="Unassembled WGS sequence"/>
</dbReference>
<evidence type="ECO:0000313" key="2">
    <source>
        <dbReference type="EMBL" id="KZD25515.1"/>
    </source>
</evidence>
<evidence type="ECO:0000313" key="1">
    <source>
        <dbReference type="EMBL" id="AMH39549.1"/>
    </source>
</evidence>
<gene>
    <name evidence="2" type="ORF">A4A58_03630</name>
    <name evidence="1" type="ORF">PROKKA_00738</name>
</gene>
<dbReference type="RefSeq" id="WP_068729845.1">
    <property type="nucleotide sequence ID" value="NZ_LVYV01000001.1"/>
</dbReference>
<accession>A0A109ZYE4</accession>
<reference evidence="1" key="1">
    <citation type="submission" date="2015-10" db="EMBL/GenBank/DDBJ databases">
        <title>Evolution marks in rhizobial microsymbionts genomes from the relict species Vavilovia formosa (Stev.) Fed.</title>
        <authorList>
            <person name="Kopat V."/>
        </authorList>
    </citation>
    <scope>NUCLEOTIDE SEQUENCE</scope>
    <source>
        <strain evidence="1">Vaf-07</strain>
    </source>
</reference>